<organism evidence="8 9">
    <name type="scientific">Hyalangium rubrum</name>
    <dbReference type="NCBI Taxonomy" id="3103134"/>
    <lineage>
        <taxon>Bacteria</taxon>
        <taxon>Pseudomonadati</taxon>
        <taxon>Myxococcota</taxon>
        <taxon>Myxococcia</taxon>
        <taxon>Myxococcales</taxon>
        <taxon>Cystobacterineae</taxon>
        <taxon>Archangiaceae</taxon>
        <taxon>Hyalangium</taxon>
    </lineage>
</organism>
<dbReference type="InterPro" id="IPR015421">
    <property type="entry name" value="PyrdxlP-dep_Trfase_major"/>
</dbReference>
<keyword evidence="9" id="KW-1185">Reference proteome</keyword>
<dbReference type="EMBL" id="JAXIVS010000025">
    <property type="protein sequence ID" value="MDY7232955.1"/>
    <property type="molecule type" value="Genomic_DNA"/>
</dbReference>
<evidence type="ECO:0000256" key="1">
    <source>
        <dbReference type="ARBA" id="ARBA00001933"/>
    </source>
</evidence>
<dbReference type="Gene3D" id="3.40.640.10">
    <property type="entry name" value="Type I PLP-dependent aspartate aminotransferase-like (Major domain)"/>
    <property type="match status" value="1"/>
</dbReference>
<evidence type="ECO:0000256" key="5">
    <source>
        <dbReference type="ARBA" id="ARBA00022898"/>
    </source>
</evidence>
<dbReference type="InterPro" id="IPR004839">
    <property type="entry name" value="Aminotransferase_I/II_large"/>
</dbReference>
<keyword evidence="3 6" id="KW-0032">Aminotransferase</keyword>
<dbReference type="PROSITE" id="PS00105">
    <property type="entry name" value="AA_TRANSFER_CLASS_1"/>
    <property type="match status" value="1"/>
</dbReference>
<dbReference type="PANTHER" id="PTHR46383:SF1">
    <property type="entry name" value="ASPARTATE AMINOTRANSFERASE"/>
    <property type="match status" value="1"/>
</dbReference>
<dbReference type="CDD" id="cd00609">
    <property type="entry name" value="AAT_like"/>
    <property type="match status" value="1"/>
</dbReference>
<evidence type="ECO:0000256" key="2">
    <source>
        <dbReference type="ARBA" id="ARBA00007441"/>
    </source>
</evidence>
<evidence type="ECO:0000256" key="4">
    <source>
        <dbReference type="ARBA" id="ARBA00022679"/>
    </source>
</evidence>
<evidence type="ECO:0000313" key="9">
    <source>
        <dbReference type="Proteomes" id="UP001291309"/>
    </source>
</evidence>
<proteinExistence type="inferred from homology"/>
<comment type="similarity">
    <text evidence="2 6">Belongs to the class-I pyridoxal-phosphate-dependent aminotransferase family.</text>
</comment>
<evidence type="ECO:0000256" key="6">
    <source>
        <dbReference type="RuleBase" id="RU000481"/>
    </source>
</evidence>
<dbReference type="PANTHER" id="PTHR46383">
    <property type="entry name" value="ASPARTATE AMINOTRANSFERASE"/>
    <property type="match status" value="1"/>
</dbReference>
<sequence length="396" mass="42707">MQLAQRLKAIKPSPTLALNARAKALAAKGVDIAGFAAGEPDFDTPEFIKEAAIDCLRAGFTKYTPTAGIPELREAICAKLQRDNQLTYAPDQVLVSVGAKHSLYNLFQALLNEGDEVIILAPYWVSYPDMVLLAGGKPVIIETREEDGFAPDPEAIRRALTPRTRAVIINSPSNPSGAVLSRAVLEGIAAAVRGHDCLIVSDDIYEKLMYEGEFLNIGNVAPDLVPRLVVVNGMSKSYSMTGWRLGYAAGPKPLIAGMNMIQDQSTSNPTSMVQKGAVAALKGPTDTITTMVTEYRARRELIVSGLNALQGVSCRYPDGAFYVFPNVKALLERSYKGQKVGSSQRLSDILLEDFRVAVMPGAPFGAEGYLRMSFVTSREVIQKGLARIGELIAALS</sequence>
<dbReference type="Gene3D" id="3.90.1150.10">
    <property type="entry name" value="Aspartate Aminotransferase, domain 1"/>
    <property type="match status" value="1"/>
</dbReference>
<dbReference type="Pfam" id="PF00155">
    <property type="entry name" value="Aminotran_1_2"/>
    <property type="match status" value="1"/>
</dbReference>
<comment type="cofactor">
    <cofactor evidence="1 6">
        <name>pyridoxal 5'-phosphate</name>
        <dbReference type="ChEBI" id="CHEBI:597326"/>
    </cofactor>
</comment>
<dbReference type="GO" id="GO:0008483">
    <property type="term" value="F:transaminase activity"/>
    <property type="evidence" value="ECO:0007669"/>
    <property type="project" value="UniProtKB-KW"/>
</dbReference>
<keyword evidence="5" id="KW-0663">Pyridoxal phosphate</keyword>
<dbReference type="RefSeq" id="WP_321551668.1">
    <property type="nucleotide sequence ID" value="NZ_JAXIVS010000025.1"/>
</dbReference>
<dbReference type="EC" id="2.6.1.-" evidence="6"/>
<comment type="caution">
    <text evidence="8">The sequence shown here is derived from an EMBL/GenBank/DDBJ whole genome shotgun (WGS) entry which is preliminary data.</text>
</comment>
<dbReference type="InterPro" id="IPR004838">
    <property type="entry name" value="NHTrfase_class1_PyrdxlP-BS"/>
</dbReference>
<dbReference type="InterPro" id="IPR015424">
    <property type="entry name" value="PyrdxlP-dep_Trfase"/>
</dbReference>
<accession>A0ABU5HHM1</accession>
<feature type="domain" description="Aminotransferase class I/classII large" evidence="7">
    <location>
        <begin position="31"/>
        <end position="388"/>
    </location>
</feature>
<name>A0ABU5HHM1_9BACT</name>
<dbReference type="InterPro" id="IPR050596">
    <property type="entry name" value="AspAT/PAT-like"/>
</dbReference>
<gene>
    <name evidence="8" type="ORF">SYV04_41600</name>
</gene>
<keyword evidence="4 6" id="KW-0808">Transferase</keyword>
<dbReference type="SUPFAM" id="SSF53383">
    <property type="entry name" value="PLP-dependent transferases"/>
    <property type="match status" value="1"/>
</dbReference>
<reference evidence="8 9" key="1">
    <citation type="submission" date="2023-12" db="EMBL/GenBank/DDBJ databases">
        <title>the genome sequence of Hyalangium sp. s54d21.</title>
        <authorList>
            <person name="Zhang X."/>
        </authorList>
    </citation>
    <scope>NUCLEOTIDE SEQUENCE [LARGE SCALE GENOMIC DNA]</scope>
    <source>
        <strain evidence="9">s54d21</strain>
    </source>
</reference>
<evidence type="ECO:0000259" key="7">
    <source>
        <dbReference type="Pfam" id="PF00155"/>
    </source>
</evidence>
<protein>
    <recommendedName>
        <fullName evidence="6">Aminotransferase</fullName>
        <ecNumber evidence="6">2.6.1.-</ecNumber>
    </recommendedName>
</protein>
<evidence type="ECO:0000256" key="3">
    <source>
        <dbReference type="ARBA" id="ARBA00022576"/>
    </source>
</evidence>
<dbReference type="InterPro" id="IPR015422">
    <property type="entry name" value="PyrdxlP-dep_Trfase_small"/>
</dbReference>
<dbReference type="Proteomes" id="UP001291309">
    <property type="component" value="Unassembled WGS sequence"/>
</dbReference>
<evidence type="ECO:0000313" key="8">
    <source>
        <dbReference type="EMBL" id="MDY7232955.1"/>
    </source>
</evidence>